<feature type="region of interest" description="Disordered" evidence="1">
    <location>
        <begin position="1"/>
        <end position="68"/>
    </location>
</feature>
<protein>
    <submittedName>
        <fullName evidence="2">Uncharacterized protein</fullName>
    </submittedName>
</protein>
<organism evidence="2 3">
    <name type="scientific">Desulfonema magnum</name>
    <dbReference type="NCBI Taxonomy" id="45655"/>
    <lineage>
        <taxon>Bacteria</taxon>
        <taxon>Pseudomonadati</taxon>
        <taxon>Thermodesulfobacteriota</taxon>
        <taxon>Desulfobacteria</taxon>
        <taxon>Desulfobacterales</taxon>
        <taxon>Desulfococcaceae</taxon>
        <taxon>Desulfonema</taxon>
    </lineage>
</organism>
<name>A0A975BGW7_9BACT</name>
<keyword evidence="3" id="KW-1185">Reference proteome</keyword>
<evidence type="ECO:0000313" key="2">
    <source>
        <dbReference type="EMBL" id="QTA84835.1"/>
    </source>
</evidence>
<accession>A0A975BGW7</accession>
<dbReference type="KEGG" id="dmm:dnm_008360"/>
<sequence length="68" mass="7534">MQFQQIEKFPFAGRGLQPRPEYFPDRRPQTFRTGLQTPSGSKPRPAATGRFSPAGKSRVSPPSVMSAL</sequence>
<dbReference type="EMBL" id="CP061800">
    <property type="protein sequence ID" value="QTA84835.1"/>
    <property type="molecule type" value="Genomic_DNA"/>
</dbReference>
<evidence type="ECO:0000256" key="1">
    <source>
        <dbReference type="SAM" id="MobiDB-lite"/>
    </source>
</evidence>
<proteinExistence type="predicted"/>
<reference evidence="2" key="1">
    <citation type="journal article" date="2021" name="Microb. Physiol.">
        <title>Proteogenomic Insights into the Physiology of Marine, Sulfate-Reducing, Filamentous Desulfonema limicola and Desulfonema magnum.</title>
        <authorList>
            <person name="Schnaars V."/>
            <person name="Wohlbrand L."/>
            <person name="Scheve S."/>
            <person name="Hinrichs C."/>
            <person name="Reinhardt R."/>
            <person name="Rabus R."/>
        </authorList>
    </citation>
    <scope>NUCLEOTIDE SEQUENCE</scope>
    <source>
        <strain evidence="2">4be13</strain>
    </source>
</reference>
<evidence type="ECO:0000313" key="3">
    <source>
        <dbReference type="Proteomes" id="UP000663722"/>
    </source>
</evidence>
<dbReference type="AlphaFoldDB" id="A0A975BGW7"/>
<gene>
    <name evidence="2" type="ORF">dnm_008360</name>
</gene>
<feature type="compositionally biased region" description="Polar residues" evidence="1">
    <location>
        <begin position="30"/>
        <end position="40"/>
    </location>
</feature>
<dbReference type="Proteomes" id="UP000663722">
    <property type="component" value="Chromosome"/>
</dbReference>